<proteinExistence type="predicted"/>
<dbReference type="Gene3D" id="2.60.40.4070">
    <property type="match status" value="1"/>
</dbReference>
<dbReference type="Proteomes" id="UP000630660">
    <property type="component" value="Unassembled WGS sequence"/>
</dbReference>
<organism evidence="1 2">
    <name type="scientific">candidate division WOR-3 bacterium</name>
    <dbReference type="NCBI Taxonomy" id="2052148"/>
    <lineage>
        <taxon>Bacteria</taxon>
        <taxon>Bacteria division WOR-3</taxon>
    </lineage>
</organism>
<name>A0A9D5K9U2_UNCW3</name>
<dbReference type="NCBIfam" id="TIGR04183">
    <property type="entry name" value="Por_Secre_tail"/>
    <property type="match status" value="1"/>
</dbReference>
<evidence type="ECO:0000313" key="1">
    <source>
        <dbReference type="EMBL" id="MBD3365056.1"/>
    </source>
</evidence>
<sequence>MRRIVLLVGMIIPFVAMAGLETLEAEPYEIPREVRIPAELKLPADTILISYSEYLVIPGSWLYTGQKYAVQFTPPSYPFELLAIGYLAYDFTDHDNDYDVPCDLVVFADGETPGAEIGRLNNAQQTEPLQVAFFDATLLDITINSGSFYCAVENTQDTFPVLAMDIESPVHRRGWMYADVGEGNAWYPFSELISPDYPDMSLADTLDPVIQVIGVTSGGIVELEPDVTEIAPTVAIVASQGTINYILNEPGNVEITLWDGLGRKASTLFTGYSESGEHSLSWDSTDLPRGAYFIHLSVGNLKATSKVVLVD</sequence>
<comment type="caution">
    <text evidence="1">The sequence shown here is derived from an EMBL/GenBank/DDBJ whole genome shotgun (WGS) entry which is preliminary data.</text>
</comment>
<reference evidence="1" key="1">
    <citation type="submission" date="2019-11" db="EMBL/GenBank/DDBJ databases">
        <title>Microbial mats filling the niche in hypersaline microbial mats.</title>
        <authorList>
            <person name="Wong H.L."/>
            <person name="Macleod F.I."/>
            <person name="White R.A. III"/>
            <person name="Burns B.P."/>
        </authorList>
    </citation>
    <scope>NUCLEOTIDE SEQUENCE</scope>
    <source>
        <strain evidence="1">Bin_327</strain>
    </source>
</reference>
<accession>A0A9D5K9U2</accession>
<dbReference type="InterPro" id="IPR026444">
    <property type="entry name" value="Secre_tail"/>
</dbReference>
<protein>
    <submittedName>
        <fullName evidence="1">T9SS type A sorting domain-containing protein</fullName>
    </submittedName>
</protein>
<dbReference type="AlphaFoldDB" id="A0A9D5K9U2"/>
<gene>
    <name evidence="1" type="ORF">GF359_07555</name>
</gene>
<dbReference type="EMBL" id="WJKJ01000250">
    <property type="protein sequence ID" value="MBD3365056.1"/>
    <property type="molecule type" value="Genomic_DNA"/>
</dbReference>
<evidence type="ECO:0000313" key="2">
    <source>
        <dbReference type="Proteomes" id="UP000630660"/>
    </source>
</evidence>